<accession>N2BHR5</accession>
<feature type="domain" description="Penicillin-binding protein transpeptidase" evidence="5">
    <location>
        <begin position="299"/>
        <end position="628"/>
    </location>
</feature>
<evidence type="ECO:0000313" key="7">
    <source>
        <dbReference type="EMBL" id="EMZ36384.1"/>
    </source>
</evidence>
<dbReference type="InterPro" id="IPR005311">
    <property type="entry name" value="PBP_dimer"/>
</dbReference>
<dbReference type="EMBL" id="AQFT01000023">
    <property type="protein sequence ID" value="EMZ36384.1"/>
    <property type="molecule type" value="Genomic_DNA"/>
</dbReference>
<protein>
    <recommendedName>
        <fullName evidence="9">Stage V sporulation protein D (Sporulation-specific penicillin-binding protein)</fullName>
    </recommendedName>
</protein>
<comment type="caution">
    <text evidence="7">The sequence shown here is derived from an EMBL/GenBank/DDBJ whole genome shotgun (WGS) entry which is preliminary data.</text>
</comment>
<dbReference type="GO" id="GO:0071555">
    <property type="term" value="P:cell wall organization"/>
    <property type="evidence" value="ECO:0007669"/>
    <property type="project" value="TreeGrafter"/>
</dbReference>
<dbReference type="SUPFAM" id="SSF56519">
    <property type="entry name" value="Penicillin binding protein dimerisation domain"/>
    <property type="match status" value="1"/>
</dbReference>
<comment type="subcellular location">
    <subcellularLocation>
        <location evidence="1">Membrane</location>
    </subcellularLocation>
</comment>
<organism evidence="7 8">
    <name type="scientific">Eubacterium plexicaudatum ASF492</name>
    <dbReference type="NCBI Taxonomy" id="1235802"/>
    <lineage>
        <taxon>Bacteria</taxon>
        <taxon>Bacillati</taxon>
        <taxon>Bacillota</taxon>
        <taxon>Clostridia</taxon>
        <taxon>Eubacteriales</taxon>
        <taxon>Eubacteriaceae</taxon>
        <taxon>Eubacterium</taxon>
    </lineage>
</organism>
<evidence type="ECO:0000256" key="1">
    <source>
        <dbReference type="ARBA" id="ARBA00004370"/>
    </source>
</evidence>
<dbReference type="InterPro" id="IPR036138">
    <property type="entry name" value="PBP_dimer_sf"/>
</dbReference>
<feature type="region of interest" description="Disordered" evidence="4">
    <location>
        <begin position="164"/>
        <end position="185"/>
    </location>
</feature>
<dbReference type="InterPro" id="IPR050515">
    <property type="entry name" value="Beta-lactam/transpept"/>
</dbReference>
<dbReference type="PANTHER" id="PTHR30627">
    <property type="entry name" value="PEPTIDOGLYCAN D,D-TRANSPEPTIDASE"/>
    <property type="match status" value="1"/>
</dbReference>
<sequence>MATANKSGRRRRKKPGRKWIRLNRRNHLKMMTVFLGIVLALAGLTGRLVYIEHTSGRKYQKIVLAQANYDSQTIPFRRGDILDCNGIALATSLDVYNIILDNSVILSDEKYPEPTIRALMTCFPDELSEAEIRTHIEENPQSRYKVLAKQIPFEKVQVFLNMQNAENPDMENKKEDKENKEEKEENNIKGVWFEKEYKRNYPYKSLASSVIGSTTSGNLGMAGLENYYNGTLNGTNGRQYGYLNSDNAMEKTIKEAINGNNIVTTIDMNIQTVVEAKIKDFNNAFRDEARPGDGAEKIGVIIQDPNTGGVIAMADAPDYDLSNPRSLEGFYTEEEIENMTEDEKADALNQIWRNFCISDTFEPGSVQKPLTVAAGLDSGKLSGRESFECDGYEQIADKKIRCVARSGHGTETVQKALMDSCNDALMQMVRKIGKGTFGKYQSDFGMGFKTNIDLPGEVRTDSLVRTAEEMSSVDLATSSFGQSFNCTMIQMISAFSSVINGGNFYRPYLVSKITDENGSLVKEVKPELLKQTVSKETSDKIKEYLFATVSEGTSGVAKVPGYSMGGKTGTAEKLPRSDNNYVVSFIGYLPQENPQLVIYVVIDTPNQPTKNKEQAHSTFAQNLAREILEEILPYMNIYKDEKVNKDALKKKETNMYTEIAGYEAKAALGEAVKYN</sequence>
<dbReference type="InterPro" id="IPR001460">
    <property type="entry name" value="PCN-bd_Tpept"/>
</dbReference>
<dbReference type="Gene3D" id="3.90.1310.10">
    <property type="entry name" value="Penicillin-binding protein 2a (Domain 2)"/>
    <property type="match status" value="1"/>
</dbReference>
<dbReference type="GO" id="GO:0008658">
    <property type="term" value="F:penicillin binding"/>
    <property type="evidence" value="ECO:0007669"/>
    <property type="project" value="InterPro"/>
</dbReference>
<evidence type="ECO:0000256" key="4">
    <source>
        <dbReference type="SAM" id="MobiDB-lite"/>
    </source>
</evidence>
<dbReference type="Pfam" id="PF00905">
    <property type="entry name" value="Transpeptidase"/>
    <property type="match status" value="1"/>
</dbReference>
<dbReference type="SUPFAM" id="SSF56601">
    <property type="entry name" value="beta-lactamase/transpeptidase-like"/>
    <property type="match status" value="1"/>
</dbReference>
<evidence type="ECO:0000259" key="5">
    <source>
        <dbReference type="Pfam" id="PF00905"/>
    </source>
</evidence>
<dbReference type="eggNOG" id="COG0768">
    <property type="taxonomic scope" value="Bacteria"/>
</dbReference>
<evidence type="ECO:0008006" key="9">
    <source>
        <dbReference type="Google" id="ProtNLM"/>
    </source>
</evidence>
<evidence type="ECO:0000313" key="8">
    <source>
        <dbReference type="Proteomes" id="UP000012589"/>
    </source>
</evidence>
<dbReference type="GO" id="GO:0005886">
    <property type="term" value="C:plasma membrane"/>
    <property type="evidence" value="ECO:0007669"/>
    <property type="project" value="TreeGrafter"/>
</dbReference>
<proteinExistence type="inferred from homology"/>
<dbReference type="Gene3D" id="3.40.710.10">
    <property type="entry name" value="DD-peptidase/beta-lactamase superfamily"/>
    <property type="match status" value="1"/>
</dbReference>
<dbReference type="InterPro" id="IPR012338">
    <property type="entry name" value="Beta-lactam/transpept-like"/>
</dbReference>
<evidence type="ECO:0000259" key="6">
    <source>
        <dbReference type="Pfam" id="PF03717"/>
    </source>
</evidence>
<gene>
    <name evidence="7" type="ORF">C823_00751</name>
</gene>
<name>N2BHR5_9FIRM</name>
<comment type="similarity">
    <text evidence="2">Belongs to the transpeptidase family.</text>
</comment>
<dbReference type="STRING" id="1235802.C823_00751"/>
<feature type="compositionally biased region" description="Basic and acidic residues" evidence="4">
    <location>
        <begin position="170"/>
        <end position="185"/>
    </location>
</feature>
<keyword evidence="3" id="KW-0472">Membrane</keyword>
<feature type="domain" description="Penicillin-binding protein dimerisation" evidence="6">
    <location>
        <begin position="74"/>
        <end position="252"/>
    </location>
</feature>
<reference evidence="7 8" key="1">
    <citation type="journal article" date="2014" name="Genome Announc.">
        <title>Draft genome sequences of the altered schaedler flora, a defined bacterial community from gnotobiotic mice.</title>
        <authorList>
            <person name="Wannemuehler M.J."/>
            <person name="Overstreet A.M."/>
            <person name="Ward D.V."/>
            <person name="Phillips G.J."/>
        </authorList>
    </citation>
    <scope>NUCLEOTIDE SEQUENCE [LARGE SCALE GENOMIC DNA]</scope>
    <source>
        <strain evidence="7 8">ASF492</strain>
    </source>
</reference>
<dbReference type="Proteomes" id="UP000012589">
    <property type="component" value="Unassembled WGS sequence"/>
</dbReference>
<dbReference type="OrthoDB" id="9804124at2"/>
<keyword evidence="8" id="KW-1185">Reference proteome</keyword>
<dbReference type="AlphaFoldDB" id="N2BHR5"/>
<dbReference type="PANTHER" id="PTHR30627:SF1">
    <property type="entry name" value="PEPTIDOGLYCAN D,D-TRANSPEPTIDASE FTSI"/>
    <property type="match status" value="1"/>
</dbReference>
<dbReference type="Pfam" id="PF03717">
    <property type="entry name" value="PBP_dimer"/>
    <property type="match status" value="1"/>
</dbReference>
<dbReference type="HOGENOM" id="CLU_009289_6_0_9"/>
<evidence type="ECO:0000256" key="2">
    <source>
        <dbReference type="ARBA" id="ARBA00007171"/>
    </source>
</evidence>
<dbReference type="PATRIC" id="fig|1235802.3.peg.807"/>
<evidence type="ECO:0000256" key="3">
    <source>
        <dbReference type="ARBA" id="ARBA00023136"/>
    </source>
</evidence>